<evidence type="ECO:0000256" key="7">
    <source>
        <dbReference type="ARBA" id="ARBA00022844"/>
    </source>
</evidence>
<dbReference type="GO" id="GO:0043657">
    <property type="term" value="C:host cell"/>
    <property type="evidence" value="ECO:0007669"/>
    <property type="project" value="GOC"/>
</dbReference>
<proteinExistence type="evidence at transcript level"/>
<dbReference type="Gene3D" id="3.90.249.10">
    <property type="entry name" value="Hexon Major Viral Coat Protein, domain 3"/>
    <property type="match status" value="2"/>
</dbReference>
<dbReference type="RefSeq" id="NP_062443.1">
    <property type="nucleotide sequence ID" value="NC_002501.1"/>
</dbReference>
<protein>
    <recommendedName>
        <fullName evidence="2 15">Hexon protein</fullName>
        <shortName evidence="15">CP-H</shortName>
    </recommendedName>
    <alternativeName>
        <fullName evidence="14 15">Protein II</fullName>
    </alternativeName>
</protein>
<evidence type="ECO:0000313" key="18">
    <source>
        <dbReference type="EMBL" id="AAF86932.1"/>
    </source>
</evidence>
<dbReference type="Gene3D" id="2.170.9.10">
    <property type="entry name" value="Adenovirus Type 2 Hexon, domain 1"/>
    <property type="match status" value="1"/>
</dbReference>
<evidence type="ECO:0000256" key="2">
    <source>
        <dbReference type="ARBA" id="ARBA00019716"/>
    </source>
</evidence>
<dbReference type="GO" id="GO:0075521">
    <property type="term" value="P:microtubule-dependent intracellular transport of viral material towards nucleus"/>
    <property type="evidence" value="ECO:0007669"/>
    <property type="project" value="UniProtKB-UniRule"/>
</dbReference>
<comment type="subunit">
    <text evidence="15">Homotrimer.</text>
</comment>
<evidence type="ECO:0000256" key="10">
    <source>
        <dbReference type="ARBA" id="ARBA00023120"/>
    </source>
</evidence>
<evidence type="ECO:0000256" key="4">
    <source>
        <dbReference type="ARBA" id="ARBA00022561"/>
    </source>
</evidence>
<evidence type="ECO:0000256" key="5">
    <source>
        <dbReference type="ARBA" id="ARBA00022562"/>
    </source>
</evidence>
<evidence type="ECO:0000256" key="15">
    <source>
        <dbReference type="RuleBase" id="RU361265"/>
    </source>
</evidence>
<evidence type="ECO:0000256" key="14">
    <source>
        <dbReference type="ARBA" id="ARBA00032254"/>
    </source>
</evidence>
<dbReference type="Pfam" id="PF01065">
    <property type="entry name" value="Adeno_hexon"/>
    <property type="match status" value="1"/>
</dbReference>
<evidence type="ECO:0000256" key="6">
    <source>
        <dbReference type="ARBA" id="ARBA00022581"/>
    </source>
</evidence>
<evidence type="ECO:0000256" key="12">
    <source>
        <dbReference type="ARBA" id="ARBA00023296"/>
    </source>
</evidence>
<keyword evidence="4 15" id="KW-0167">Capsid protein</keyword>
<evidence type="ECO:0000256" key="1">
    <source>
        <dbReference type="ARBA" id="ARBA00008659"/>
    </source>
</evidence>
<dbReference type="GeneID" id="1732701"/>
<feature type="domain" description="Adenovirus Pll hexon N-terminal" evidence="16">
    <location>
        <begin position="7"/>
        <end position="592"/>
    </location>
</feature>
<dbReference type="SUPFAM" id="SSF49749">
    <property type="entry name" value="Group II dsDNA viruses VP"/>
    <property type="match status" value="2"/>
</dbReference>
<comment type="similarity">
    <text evidence="1 15">Belongs to the adenoviridae hexon protein family.</text>
</comment>
<keyword evidence="3" id="KW-0597">Phosphoprotein</keyword>
<evidence type="ECO:0000256" key="13">
    <source>
        <dbReference type="ARBA" id="ARBA00024662"/>
    </source>
</evidence>
<keyword evidence="7 15" id="KW-0946">Virion</keyword>
<dbReference type="InterPro" id="IPR044942">
    <property type="entry name" value="Adenovirus_Pll_hexon_sub2"/>
</dbReference>
<comment type="function">
    <text evidence="13">Major capsid protein that self-associates to form 240 hexon trimers, each in the shape of a hexagon, building most of the pseudo T=25 capsid. Assembled into trimeric units with the help of the chaperone shutoff protein. Transported by pre-protein VI to the nucleus where it associates with other structural proteins to form an empty capsid. Might be involved, through its interaction with host dyneins, in the intracellular microtubule-dependent transport of incoming viral capsid to the nucleus.</text>
</comment>
<keyword evidence="12" id="KW-1160">Virus entry into host cell</keyword>
<evidence type="ECO:0000256" key="8">
    <source>
        <dbReference type="ARBA" id="ARBA00022921"/>
    </source>
</evidence>
<evidence type="ECO:0000256" key="11">
    <source>
        <dbReference type="ARBA" id="ARBA00023275"/>
    </source>
</evidence>
<dbReference type="OrthoDB" id="198at10239"/>
<keyword evidence="9" id="KW-1177">Microtubular inwards viral transport</keyword>
<dbReference type="KEGG" id="vg:1732701"/>
<dbReference type="Pfam" id="PF03678">
    <property type="entry name" value="Adeno_hexon_C"/>
    <property type="match status" value="1"/>
</dbReference>
<keyword evidence="11 15" id="KW-1148">T=25 icosahedral capsid protein</keyword>
<dbReference type="Proteomes" id="UP000009247">
    <property type="component" value="Segment"/>
</dbReference>
<dbReference type="InterPro" id="IPR016110">
    <property type="entry name" value="Adenovirus_Pll_hexon_sub3"/>
</dbReference>
<keyword evidence="5 15" id="KW-1048">Host nucleus</keyword>
<keyword evidence="6" id="KW-0945">Host-virus interaction</keyword>
<dbReference type="InterPro" id="IPR016112">
    <property type="entry name" value="VP_dsDNA_II"/>
</dbReference>
<evidence type="ECO:0000259" key="17">
    <source>
        <dbReference type="Pfam" id="PF03678"/>
    </source>
</evidence>
<evidence type="ECO:0000256" key="9">
    <source>
        <dbReference type="ARBA" id="ARBA00022952"/>
    </source>
</evidence>
<evidence type="ECO:0000313" key="19">
    <source>
        <dbReference type="Proteomes" id="UP000009247"/>
    </source>
</evidence>
<comment type="subcellular location">
    <subcellularLocation>
        <location evidence="15">Virion</location>
    </subcellularLocation>
    <subcellularLocation>
        <location evidence="15">Host nucleus</location>
    </subcellularLocation>
</comment>
<dbReference type="InterPro" id="IPR016108">
    <property type="entry name" value="Adenovirus_Pll_hexon_C"/>
</dbReference>
<evidence type="ECO:0000256" key="3">
    <source>
        <dbReference type="ARBA" id="ARBA00022553"/>
    </source>
</evidence>
<organism evidence="18 19">
    <name type="scientific">Frog adenovirus 1 (strain ATCC VR-896)</name>
    <name type="common">FrAdV-1</name>
    <dbReference type="NCBI Taxonomy" id="114102"/>
    <lineage>
        <taxon>Viruses</taxon>
        <taxon>Varidnaviria</taxon>
        <taxon>Bamfordvirae</taxon>
        <taxon>Preplasmiviricota</taxon>
        <taxon>Polisuviricotina</taxon>
        <taxon>Pharingeaviricetes</taxon>
        <taxon>Rowavirales</taxon>
        <taxon>Adenoviridae</taxon>
        <taxon>Siadenovirus</taxon>
        <taxon>Siadenovirus ranae</taxon>
        <taxon>Frog adenovirus</taxon>
    </lineage>
</organism>
<keyword evidence="10" id="KW-1176">Cytoplasmic inwards viral transport</keyword>
<dbReference type="GO" id="GO:0042025">
    <property type="term" value="C:host cell nucleus"/>
    <property type="evidence" value="ECO:0007669"/>
    <property type="project" value="UniProtKB-SubCell"/>
</dbReference>
<organismHost>
    <name type="scientific">Lithobates pipiens</name>
    <name type="common">Northern leopard frog</name>
    <name type="synonym">Rana pipiens</name>
    <dbReference type="NCBI Taxonomy" id="8404"/>
</organismHost>
<accession>Q9IIH5</accession>
<name>Q9IIH5_ADEF1</name>
<evidence type="ECO:0000259" key="16">
    <source>
        <dbReference type="Pfam" id="PF01065"/>
    </source>
</evidence>
<comment type="induction">
    <text evidence="15">Expressed in the late phase of the viral replicative cycle.</text>
</comment>
<sequence>MDIYNGTPKLDIFHIAGRDASEYLSENLIDFMSSTESYFSINKKFRETIVAPTKGVTSEQSQRLQVRIIPVQTQDAEQTYTARFTIAVGEGRVLDMGSTYFDIRGIVDRGPSFKPYSGTAYNSLAPKSAVFNNVKTVSIGGTNTSVLTAQAPHLYSINTGDNGCTAATTTAATFSGTVPNPGGGDIEQTFSSNEGGAGRVVNAQQDTGVYGAYAQPVNEAGNQNTAAVTSKFTNAGKGGNVTCTSAFAVETVGLTYPDTRVVAYDDDTGDVTRLGNRINYIGFRDNFVGLMYYDNGAHSGTLATETGDINIVEPLQDRNTEISYQYMLADLMSRHHYFAMWNQAVDDYELGVRVLSNHGYEEAMPALSFNTTGMGNYGGAALLSGQQVTINSNAATAVANSKALIGFGAVPSMEMNLGAQLARSWLFANVAEYMPDDLKVSVNVPQRYPQPGTNTSSYNYKNLRLPNVNLIDLFTQIGGRYSLSFMDNVNPFNHHKNRGLKYRSELLGNGRIAKFHIQVPQKFFAIKKLLLLPGTYTYEWWFRKDPNMVLQSSLGNDLRLDGATIQYTSINLFASFFPMDHATCNDLILMLRNETNDQSFMDYMGGKNNLYVVPPNTENLQIEIPSRTWEAFRGWSFNRLKTAETPSVWSTYDVNFKYSGSIPYLDGSFYLSHTFKNIAINFDSAVPWPGNDRMLVPNYFEIKRTGPDSEGYCVAQSNMTKDWFLVQMSGNYNQGYHGYSFPVDKTYRQYDFISNFDPMSIQMPDYTQQNIYDLLTAATSATGRDIIRNNTGFTANRLNPSVSDHTGHPYPCNWPYPLIGSQAVASVTHRKFLCDKYLWNIPFSSNFMNMGELTDLGQSLLYTNSSHSIQISIELEPMNETTYVYMIFGVFDAVRVNQPNKNSVSAAYFRTPFATGTASA</sequence>
<dbReference type="Gene3D" id="2.70.9.10">
    <property type="entry name" value="Adenovirus Type 2 Hexon, domain 4"/>
    <property type="match status" value="1"/>
</dbReference>
<keyword evidence="19" id="KW-1185">Reference proteome</keyword>
<reference evidence="18 19" key="1">
    <citation type="journal article" date="2000" name="J. Gen. Virol.">
        <title>DNA sequence of frog adenovirus.</title>
        <authorList>
            <person name="Davison A.J."/>
            <person name="Wright K.M."/>
            <person name="Harrach B."/>
        </authorList>
    </citation>
    <scope>NUCLEOTIDE SEQUENCE [LARGE SCALE GENOMIC DNA]</scope>
    <source>
        <strain evidence="19">ATCC VR-896</strain>
    </source>
</reference>
<keyword evidence="8 15" id="KW-0426">Late protein</keyword>
<dbReference type="GO" id="GO:0039623">
    <property type="term" value="C:T=25 icosahedral viral capsid"/>
    <property type="evidence" value="ECO:0007669"/>
    <property type="project" value="UniProtKB-UniRule"/>
</dbReference>
<dbReference type="InterPro" id="IPR016107">
    <property type="entry name" value="Adenovirus_Pll_hexon_N"/>
</dbReference>
<dbReference type="EMBL" id="AF224336">
    <property type="protein sequence ID" value="AAF86932.1"/>
    <property type="molecule type" value="Genomic_DNA"/>
</dbReference>
<dbReference type="Gene3D" id="3.90.39.10">
    <property type="entry name" value="Hexon Major Viral Coat Protein, domain 2"/>
    <property type="match status" value="2"/>
</dbReference>
<dbReference type="GO" id="GO:0046718">
    <property type="term" value="P:symbiont entry into host cell"/>
    <property type="evidence" value="ECO:0007669"/>
    <property type="project" value="UniProtKB-UniRule"/>
</dbReference>
<feature type="domain" description="Adenovirus Pll hexon C-terminal" evidence="17">
    <location>
        <begin position="593"/>
        <end position="826"/>
    </location>
</feature>